<organism evidence="1 2">
    <name type="scientific">Aquisalimonas asiatica</name>
    <dbReference type="NCBI Taxonomy" id="406100"/>
    <lineage>
        <taxon>Bacteria</taxon>
        <taxon>Pseudomonadati</taxon>
        <taxon>Pseudomonadota</taxon>
        <taxon>Gammaproteobacteria</taxon>
        <taxon>Chromatiales</taxon>
        <taxon>Ectothiorhodospiraceae</taxon>
        <taxon>Aquisalimonas</taxon>
    </lineage>
</organism>
<name>A0A1H8Q446_9GAMM</name>
<dbReference type="EMBL" id="FOEG01000001">
    <property type="protein sequence ID" value="SEO48788.1"/>
    <property type="molecule type" value="Genomic_DNA"/>
</dbReference>
<dbReference type="STRING" id="406100.SAMN04488052_101330"/>
<reference evidence="1 2" key="1">
    <citation type="submission" date="2016-10" db="EMBL/GenBank/DDBJ databases">
        <authorList>
            <person name="de Groot N.N."/>
        </authorList>
    </citation>
    <scope>NUCLEOTIDE SEQUENCE [LARGE SCALE GENOMIC DNA]</scope>
    <source>
        <strain evidence="1 2">CGMCC 1.6291</strain>
    </source>
</reference>
<evidence type="ECO:0000313" key="1">
    <source>
        <dbReference type="EMBL" id="SEO48788.1"/>
    </source>
</evidence>
<accession>A0A1H8Q446</accession>
<proteinExistence type="predicted"/>
<dbReference type="AlphaFoldDB" id="A0A1H8Q446"/>
<evidence type="ECO:0000313" key="2">
    <source>
        <dbReference type="Proteomes" id="UP000199657"/>
    </source>
</evidence>
<keyword evidence="2" id="KW-1185">Reference proteome</keyword>
<protein>
    <submittedName>
        <fullName evidence="1">Uncharacterized protein</fullName>
    </submittedName>
</protein>
<dbReference type="Proteomes" id="UP000199657">
    <property type="component" value="Unassembled WGS sequence"/>
</dbReference>
<gene>
    <name evidence="1" type="ORF">SAMN04488052_101330</name>
</gene>
<sequence length="58" mass="6880">MHWHFMLIVALFPFKQIRSTIHYGETRVFRRIFSSGIPDTASIPRPVKQIDRYGNFSL</sequence>